<dbReference type="PANTHER" id="PTHR47639:SF1">
    <property type="entry name" value="BTB_POZ DOMAIN-CONTAINING PROTEIN 18"/>
    <property type="match status" value="1"/>
</dbReference>
<feature type="compositionally biased region" description="Basic residues" evidence="1">
    <location>
        <begin position="777"/>
        <end position="789"/>
    </location>
</feature>
<proteinExistence type="predicted"/>
<dbReference type="SUPFAM" id="SSF54695">
    <property type="entry name" value="POZ domain"/>
    <property type="match status" value="1"/>
</dbReference>
<evidence type="ECO:0000259" key="2">
    <source>
        <dbReference type="PROSITE" id="PS50097"/>
    </source>
</evidence>
<feature type="domain" description="BTB" evidence="2">
    <location>
        <begin position="27"/>
        <end position="96"/>
    </location>
</feature>
<dbReference type="InterPro" id="IPR042915">
    <property type="entry name" value="BTBD18"/>
</dbReference>
<dbReference type="Gene3D" id="3.30.710.10">
    <property type="entry name" value="Potassium Channel Kv1.1, Chain A"/>
    <property type="match status" value="1"/>
</dbReference>
<protein>
    <recommendedName>
        <fullName evidence="2">BTB domain-containing protein</fullName>
    </recommendedName>
</protein>
<dbReference type="InterPro" id="IPR000210">
    <property type="entry name" value="BTB/POZ_dom"/>
</dbReference>
<feature type="region of interest" description="Disordered" evidence="1">
    <location>
        <begin position="1299"/>
        <end position="1321"/>
    </location>
</feature>
<dbReference type="SMART" id="SM00225">
    <property type="entry name" value="BTB"/>
    <property type="match status" value="1"/>
</dbReference>
<evidence type="ECO:0000313" key="4">
    <source>
        <dbReference type="Proteomes" id="UP001479290"/>
    </source>
</evidence>
<dbReference type="PANTHER" id="PTHR47639">
    <property type="entry name" value="BTB/POZ DOMAIN-CONTAINING PROTEIN 18"/>
    <property type="match status" value="1"/>
</dbReference>
<dbReference type="EMBL" id="JAWDJR010000001">
    <property type="protein sequence ID" value="KAK9981262.1"/>
    <property type="molecule type" value="Genomic_DNA"/>
</dbReference>
<reference evidence="3 4" key="1">
    <citation type="submission" date="2024-05" db="EMBL/GenBank/DDBJ databases">
        <title>A high-quality chromosomal-level genome assembly of Topmouth culter (Culter alburnus).</title>
        <authorList>
            <person name="Zhao H."/>
        </authorList>
    </citation>
    <scope>NUCLEOTIDE SEQUENCE [LARGE SCALE GENOMIC DNA]</scope>
    <source>
        <strain evidence="3">CATC2023</strain>
        <tissue evidence="3">Muscle</tissue>
    </source>
</reference>
<feature type="region of interest" description="Disordered" evidence="1">
    <location>
        <begin position="646"/>
        <end position="690"/>
    </location>
</feature>
<evidence type="ECO:0000256" key="1">
    <source>
        <dbReference type="SAM" id="MobiDB-lite"/>
    </source>
</evidence>
<feature type="compositionally biased region" description="Polar residues" evidence="1">
    <location>
        <begin position="646"/>
        <end position="658"/>
    </location>
</feature>
<gene>
    <name evidence="3" type="ORF">ABG768_000815</name>
</gene>
<name>A0AAW2B865_CULAL</name>
<dbReference type="InterPro" id="IPR011333">
    <property type="entry name" value="SKP1/BTB/POZ_sf"/>
</dbReference>
<comment type="caution">
    <text evidence="3">The sequence shown here is derived from an EMBL/GenBank/DDBJ whole genome shotgun (WGS) entry which is preliminary data.</text>
</comment>
<feature type="region of interest" description="Disordered" evidence="1">
    <location>
        <begin position="569"/>
        <end position="593"/>
    </location>
</feature>
<feature type="region of interest" description="Disordered" evidence="1">
    <location>
        <begin position="317"/>
        <end position="376"/>
    </location>
</feature>
<organism evidence="3 4">
    <name type="scientific">Culter alburnus</name>
    <name type="common">Topmouth culter</name>
    <dbReference type="NCBI Taxonomy" id="194366"/>
    <lineage>
        <taxon>Eukaryota</taxon>
        <taxon>Metazoa</taxon>
        <taxon>Chordata</taxon>
        <taxon>Craniata</taxon>
        <taxon>Vertebrata</taxon>
        <taxon>Euteleostomi</taxon>
        <taxon>Actinopterygii</taxon>
        <taxon>Neopterygii</taxon>
        <taxon>Teleostei</taxon>
        <taxon>Ostariophysi</taxon>
        <taxon>Cypriniformes</taxon>
        <taxon>Xenocyprididae</taxon>
        <taxon>Xenocypridinae</taxon>
        <taxon>Culter</taxon>
    </lineage>
</organism>
<feature type="compositionally biased region" description="Polar residues" evidence="1">
    <location>
        <begin position="332"/>
        <end position="351"/>
    </location>
</feature>
<keyword evidence="4" id="KW-1185">Reference proteome</keyword>
<dbReference type="GO" id="GO:0032968">
    <property type="term" value="P:positive regulation of transcription elongation by RNA polymerase II"/>
    <property type="evidence" value="ECO:0007669"/>
    <property type="project" value="InterPro"/>
</dbReference>
<evidence type="ECO:0000313" key="3">
    <source>
        <dbReference type="EMBL" id="KAK9981262.1"/>
    </source>
</evidence>
<sequence>MWKYQHPDFALFLLGELQKQQQGSIFCDTLLQTEGVCVPAHSCVLAALSPIFSRILSMSPAPQAGQNRLLSLEAVGSHALLKLVGFLYTGGMEIESQSEHEEIMAAAHRLGLRNLFEKKRVWVGKGVVDVGRCWKETGVQTEDNMKSQESEIVSEPLKIQSTVSSMQPCGLLEPDLPPSQLFDEANPTRGFNLISNVTVPSLADMTEASVSNHHKTKAKKRWKMAKRESQLKKLTQQQNQIKILNVEGTKSNQIGVVERSKTVSGKDFQKLLEADNGQKNTTAEQKEAKLDQLKVKIKLRRMSGAFWESNLLVSVQGESETKPEEVKECGPRTQSFPSNVLHGQSLETLTPPTDLPVSPSNSSTHASSDKCLHTPHHISVSSPLEIPTLSSSPPQADESDEHIAMLLEDMFMMGLNILPLEPLNRNLNEQDQLGPLQEQKGGQMGAEASAQGACLFVQSCEPDQRESDVSKTATLIGSPGQRGKDHNQSRSNTVKLLSQLTKQDHLNKVQNLATVSRNSTPSLTEGLILTPKATAVPDSVVEGEMPSLVMTSIPDDRPDFSLQKCLSPLESEKGDSDVPSKPSHRQDSETQNFPLWLSESPLILDFPLRSMIDSSCPRPQRDLNACQNRSCLGPANMQELKTSFSHNDLISGSSSNIAQPDVSDASERPKQRKTRKRRHTAQKSKVKGDTKCQNLENENQVQPRISECDEPHCGNIKPSNSDTYEVSTRITRRVAAGMKRRREISSPLSKKMPTLNTTSKQYEHVDEHVVLPKPTRTRVVKRRRGRPPKPKTTPVDPLCNNAKKLPTSGQDDCEEEKTKTDNEIEHGKKQEPNIQPEKDSTEMEEIDINSNFAQATTNSHLKFAGQTKGPSILDQIFHQALPRVGSPACRSSLNIDQQLTSRLRNTSFSLQKFQGGKSEDVNSKLVMNSSEQINKGICGQKKKAETSMLINGKEDLELSDNQSRSPLSCGDMPDNVKCSVKHGDFSIEENSTRSATVLQNSDLESEIGTDIQDDTTKIYVLLTSEEDITEDMMTSVEDIDDADHDLSPTKMDCVVATNELIVMEGVEINFCLNPDSAQEEDLGDEQNSEATVSNECSVEMTSDSKNVDTQDIGWVADCMENNEKEDLGRNEEDQMIEENMAAEETEVLSAHEFVEENALLDLNEGCWKTNSGLDDDGIDVEEAQYSGEMIDEQILLVEEELSQGRIASSKIADDPSKGACPQEISTDAPSEGSNLSSPNVCSEDVSMVLSVGADSESKEDCHLDEEDIEVDVLGESVEELPLGLLAARQAVTLPIEDLLDQEDELDTTEEEEVDVTGGETE</sequence>
<feature type="compositionally biased region" description="Basic and acidic residues" evidence="1">
    <location>
        <begin position="319"/>
        <end position="330"/>
    </location>
</feature>
<feature type="compositionally biased region" description="Polar residues" evidence="1">
    <location>
        <begin position="1223"/>
        <end position="1239"/>
    </location>
</feature>
<accession>A0AAW2B865</accession>
<feature type="compositionally biased region" description="Basic and acidic residues" evidence="1">
    <location>
        <begin position="816"/>
        <end position="840"/>
    </location>
</feature>
<feature type="region of interest" description="Disordered" evidence="1">
    <location>
        <begin position="777"/>
        <end position="840"/>
    </location>
</feature>
<dbReference type="Pfam" id="PF00651">
    <property type="entry name" value="BTB"/>
    <property type="match status" value="1"/>
</dbReference>
<dbReference type="Proteomes" id="UP001479290">
    <property type="component" value="Unassembled WGS sequence"/>
</dbReference>
<feature type="compositionally biased region" description="Basic and acidic residues" evidence="1">
    <location>
        <begin position="570"/>
        <end position="588"/>
    </location>
</feature>
<feature type="compositionally biased region" description="Basic residues" evidence="1">
    <location>
        <begin position="670"/>
        <end position="685"/>
    </location>
</feature>
<dbReference type="PROSITE" id="PS50097">
    <property type="entry name" value="BTB"/>
    <property type="match status" value="1"/>
</dbReference>
<feature type="region of interest" description="Disordered" evidence="1">
    <location>
        <begin position="1208"/>
        <end position="1239"/>
    </location>
</feature>